<reference evidence="1 3" key="2">
    <citation type="journal article" date="2013" name="Nature">
        <title>Insights into bilaterian evolution from three spiralian genomes.</title>
        <authorList>
            <person name="Simakov O."/>
            <person name="Marletaz F."/>
            <person name="Cho S.J."/>
            <person name="Edsinger-Gonzales E."/>
            <person name="Havlak P."/>
            <person name="Hellsten U."/>
            <person name="Kuo D.H."/>
            <person name="Larsson T."/>
            <person name="Lv J."/>
            <person name="Arendt D."/>
            <person name="Savage R."/>
            <person name="Osoegawa K."/>
            <person name="de Jong P."/>
            <person name="Grimwood J."/>
            <person name="Chapman J.A."/>
            <person name="Shapiro H."/>
            <person name="Aerts A."/>
            <person name="Otillar R.P."/>
            <person name="Terry A.Y."/>
            <person name="Boore J.L."/>
            <person name="Grigoriev I.V."/>
            <person name="Lindberg D.R."/>
            <person name="Seaver E.C."/>
            <person name="Weisblat D.A."/>
            <person name="Putnam N.H."/>
            <person name="Rokhsar D.S."/>
        </authorList>
    </citation>
    <scope>NUCLEOTIDE SEQUENCE</scope>
    <source>
        <strain evidence="1 3">I ESC-2004</strain>
    </source>
</reference>
<evidence type="ECO:0000313" key="1">
    <source>
        <dbReference type="EMBL" id="ELU07240.1"/>
    </source>
</evidence>
<dbReference type="HOGENOM" id="CLU_1751429_0_0_1"/>
<organism evidence="1">
    <name type="scientific">Capitella teleta</name>
    <name type="common">Polychaete worm</name>
    <dbReference type="NCBI Taxonomy" id="283909"/>
    <lineage>
        <taxon>Eukaryota</taxon>
        <taxon>Metazoa</taxon>
        <taxon>Spiralia</taxon>
        <taxon>Lophotrochozoa</taxon>
        <taxon>Annelida</taxon>
        <taxon>Polychaeta</taxon>
        <taxon>Sedentaria</taxon>
        <taxon>Scolecida</taxon>
        <taxon>Capitellidae</taxon>
        <taxon>Capitella</taxon>
    </lineage>
</organism>
<dbReference type="EMBL" id="KB300094">
    <property type="protein sequence ID" value="ELU07240.1"/>
    <property type="molecule type" value="Genomic_DNA"/>
</dbReference>
<evidence type="ECO:0000313" key="3">
    <source>
        <dbReference type="Proteomes" id="UP000014760"/>
    </source>
</evidence>
<sequence length="149" mass="16815">MAHKARRVKMNSQQTCFCTMQATAGFIVLRMLVARLMHISCYELHALIKDPQPPSYSLTPSNRSVAEDCDDISRHLPSASLMSSSYISVATVENSTLVIVRICMFMNDAYSSQDAAFPLCSRIRADEELQMEDHLSFTDKPDIMQFLTQ</sequence>
<dbReference type="EnsemblMetazoa" id="CapteT190164">
    <property type="protein sequence ID" value="CapteP190164"/>
    <property type="gene ID" value="CapteG190164"/>
</dbReference>
<name>R7ULY7_CAPTE</name>
<proteinExistence type="predicted"/>
<accession>R7ULY7</accession>
<reference evidence="3" key="1">
    <citation type="submission" date="2012-12" db="EMBL/GenBank/DDBJ databases">
        <authorList>
            <person name="Hellsten U."/>
            <person name="Grimwood J."/>
            <person name="Chapman J.A."/>
            <person name="Shapiro H."/>
            <person name="Aerts A."/>
            <person name="Otillar R.P."/>
            <person name="Terry A.Y."/>
            <person name="Boore J.L."/>
            <person name="Simakov O."/>
            <person name="Marletaz F."/>
            <person name="Cho S.-J."/>
            <person name="Edsinger-Gonzales E."/>
            <person name="Havlak P."/>
            <person name="Kuo D.-H."/>
            <person name="Larsson T."/>
            <person name="Lv J."/>
            <person name="Arendt D."/>
            <person name="Savage R."/>
            <person name="Osoegawa K."/>
            <person name="de Jong P."/>
            <person name="Lindberg D.R."/>
            <person name="Seaver E.C."/>
            <person name="Weisblat D.A."/>
            <person name="Putnam N.H."/>
            <person name="Grigoriev I.V."/>
            <person name="Rokhsar D.S."/>
        </authorList>
    </citation>
    <scope>NUCLEOTIDE SEQUENCE</scope>
    <source>
        <strain evidence="3">I ESC-2004</strain>
    </source>
</reference>
<gene>
    <name evidence="1" type="ORF">CAPTEDRAFT_190164</name>
</gene>
<evidence type="ECO:0000313" key="2">
    <source>
        <dbReference type="EnsemblMetazoa" id="CapteP190164"/>
    </source>
</evidence>
<reference evidence="2" key="3">
    <citation type="submission" date="2015-06" db="UniProtKB">
        <authorList>
            <consortium name="EnsemblMetazoa"/>
        </authorList>
    </citation>
    <scope>IDENTIFICATION</scope>
</reference>
<dbReference type="AlphaFoldDB" id="R7ULY7"/>
<dbReference type="Proteomes" id="UP000014760">
    <property type="component" value="Unassembled WGS sequence"/>
</dbReference>
<keyword evidence="3" id="KW-1185">Reference proteome</keyword>
<protein>
    <submittedName>
        <fullName evidence="1 2">Uncharacterized protein</fullName>
    </submittedName>
</protein>
<dbReference type="EMBL" id="AMQN01001155">
    <property type="status" value="NOT_ANNOTATED_CDS"/>
    <property type="molecule type" value="Genomic_DNA"/>
</dbReference>